<organism evidence="2 3">
    <name type="scientific">Bradyrhizobium australiense</name>
    <dbReference type="NCBI Taxonomy" id="2721161"/>
    <lineage>
        <taxon>Bacteria</taxon>
        <taxon>Pseudomonadati</taxon>
        <taxon>Pseudomonadota</taxon>
        <taxon>Alphaproteobacteria</taxon>
        <taxon>Hyphomicrobiales</taxon>
        <taxon>Nitrobacteraceae</taxon>
        <taxon>Bradyrhizobium</taxon>
    </lineage>
</organism>
<dbReference type="GO" id="GO:0016787">
    <property type="term" value="F:hydrolase activity"/>
    <property type="evidence" value="ECO:0007669"/>
    <property type="project" value="UniProtKB-KW"/>
</dbReference>
<evidence type="ECO:0000313" key="2">
    <source>
        <dbReference type="EMBL" id="NOJ39854.1"/>
    </source>
</evidence>
<proteinExistence type="predicted"/>
<dbReference type="InterPro" id="IPR029058">
    <property type="entry name" value="AB_hydrolase_fold"/>
</dbReference>
<dbReference type="SUPFAM" id="SSF53474">
    <property type="entry name" value="alpha/beta-Hydrolases"/>
    <property type="match status" value="1"/>
</dbReference>
<dbReference type="RefSeq" id="WP_171579109.1">
    <property type="nucleotide sequence ID" value="NZ_JAAVLX010000003.1"/>
</dbReference>
<comment type="caution">
    <text evidence="2">The sequence shown here is derived from an EMBL/GenBank/DDBJ whole genome shotgun (WGS) entry which is preliminary data.</text>
</comment>
<protein>
    <submittedName>
        <fullName evidence="2">Alpha/beta hydrolase</fullName>
    </submittedName>
</protein>
<feature type="domain" description="KANL3/Tex30 alpha/beta hydrolase-like" evidence="1">
    <location>
        <begin position="30"/>
        <end position="222"/>
    </location>
</feature>
<dbReference type="PANTHER" id="PTHR13136:SF11">
    <property type="entry name" value="TESTIS-EXPRESSED PROTEIN 30"/>
    <property type="match status" value="1"/>
</dbReference>
<keyword evidence="3" id="KW-1185">Reference proteome</keyword>
<dbReference type="Gene3D" id="3.40.50.1820">
    <property type="entry name" value="alpha/beta hydrolase"/>
    <property type="match status" value="1"/>
</dbReference>
<dbReference type="InterPro" id="IPR026555">
    <property type="entry name" value="NSL3/Tex30"/>
</dbReference>
<dbReference type="EMBL" id="JAAVLX010000003">
    <property type="protein sequence ID" value="NOJ39854.1"/>
    <property type="molecule type" value="Genomic_DNA"/>
</dbReference>
<dbReference type="Pfam" id="PF20408">
    <property type="entry name" value="Abhydrolase_11"/>
    <property type="match status" value="1"/>
</dbReference>
<dbReference type="PANTHER" id="PTHR13136">
    <property type="entry name" value="TESTIS DEVELOPMENT PROTEIN PRTD"/>
    <property type="match status" value="1"/>
</dbReference>
<dbReference type="Proteomes" id="UP000544122">
    <property type="component" value="Unassembled WGS sequence"/>
</dbReference>
<gene>
    <name evidence="2" type="ORF">HCN58_09605</name>
</gene>
<evidence type="ECO:0000259" key="1">
    <source>
        <dbReference type="Pfam" id="PF20408"/>
    </source>
</evidence>
<keyword evidence="2" id="KW-0378">Hydrolase</keyword>
<dbReference type="InterPro" id="IPR046879">
    <property type="entry name" value="KANL3/Tex30_Abhydrolase"/>
</dbReference>
<name>A0A7Y4LVB1_9BRAD</name>
<dbReference type="AlphaFoldDB" id="A0A7Y4LVB1"/>
<reference evidence="2 3" key="1">
    <citation type="submission" date="2020-03" db="EMBL/GenBank/DDBJ databases">
        <title>Bradyrhizobium diversity isolated from nodules of Indigofera sp.</title>
        <authorList>
            <person name="Klepa M."/>
            <person name="Helene L."/>
            <person name="Hungria M."/>
        </authorList>
    </citation>
    <scope>NUCLEOTIDE SEQUENCE [LARGE SCALE GENOMIC DNA]</scope>
    <source>
        <strain evidence="2 3">WSM 1791</strain>
    </source>
</reference>
<accession>A0A7Y4LVB1</accession>
<evidence type="ECO:0000313" key="3">
    <source>
        <dbReference type="Proteomes" id="UP000544122"/>
    </source>
</evidence>
<sequence>MTAEAAERLRIEIGPDQAVSGLLAQPPQPRACYVFAHGAGAGMTHSSMETVAAGLAERGIATLRYQFPYMEKGGKRPDPPAVAHAAVRAAVAEAGRRFPSLPLIAGGRSFGGRMTSQAQALSPLPGVGALVFLGFPLHPAGKPSSERARHLADVTIPMLFLQGTRDALAELSLLEPVAKSLGSRATLHLLDGADHSFHVLKSSGRNDRAVMDEALDAFAAWVDDTVGLSLRCRPCERRDP</sequence>